<dbReference type="AlphaFoldDB" id="A0A839R269"/>
<evidence type="ECO:0000256" key="1">
    <source>
        <dbReference type="SAM" id="Phobius"/>
    </source>
</evidence>
<proteinExistence type="predicted"/>
<keyword evidence="1" id="KW-0812">Transmembrane</keyword>
<keyword evidence="1" id="KW-0472">Membrane</keyword>
<protein>
    <recommendedName>
        <fullName evidence="4">DUF4878 domain-containing protein</fullName>
    </recommendedName>
</protein>
<keyword evidence="3" id="KW-1185">Reference proteome</keyword>
<dbReference type="SUPFAM" id="SSF54427">
    <property type="entry name" value="NTF2-like"/>
    <property type="match status" value="1"/>
</dbReference>
<dbReference type="InterPro" id="IPR032710">
    <property type="entry name" value="NTF2-like_dom_sf"/>
</dbReference>
<evidence type="ECO:0000313" key="3">
    <source>
        <dbReference type="Proteomes" id="UP000568050"/>
    </source>
</evidence>
<organism evidence="2 3">
    <name type="scientific">Helcobacillus massiliensis</name>
    <dbReference type="NCBI Taxonomy" id="521392"/>
    <lineage>
        <taxon>Bacteria</taxon>
        <taxon>Bacillati</taxon>
        <taxon>Actinomycetota</taxon>
        <taxon>Actinomycetes</taxon>
        <taxon>Micrococcales</taxon>
        <taxon>Dermabacteraceae</taxon>
        <taxon>Helcobacillus</taxon>
    </lineage>
</organism>
<gene>
    <name evidence="2" type="ORF">FHX50_001074</name>
</gene>
<accession>A0A839R269</accession>
<dbReference type="Proteomes" id="UP000568050">
    <property type="component" value="Unassembled WGS sequence"/>
</dbReference>
<evidence type="ECO:0000313" key="2">
    <source>
        <dbReference type="EMBL" id="MBB3022826.1"/>
    </source>
</evidence>
<reference evidence="2 3" key="1">
    <citation type="submission" date="2020-08" db="EMBL/GenBank/DDBJ databases">
        <title>Sequencing the genomes of 1000 actinobacteria strains.</title>
        <authorList>
            <person name="Klenk H.-P."/>
        </authorList>
    </citation>
    <scope>NUCLEOTIDE SEQUENCE [LARGE SCALE GENOMIC DNA]</scope>
    <source>
        <strain evidence="2 3">DSM 23040</strain>
    </source>
</reference>
<sequence>MSSVPPPSPRPGAQPVGRQVPVVPEKSASRLWILGACGCLGLIVAISMVIGAWFLWGQLEAGTLKQGGESSPTSVDLSSPEETLKSNLQATVNGDCETVKETFTPDAAASIDCAKWSKGWQGLTKVDYTITQGQKSSDGSRVKLTVDTRFTWEDGSTEPATIEVETENVNGQWRIFRFEKVT</sequence>
<dbReference type="RefSeq" id="WP_183375164.1">
    <property type="nucleotide sequence ID" value="NZ_CBCSFZ010000022.1"/>
</dbReference>
<dbReference type="EMBL" id="JACHWP010000001">
    <property type="protein sequence ID" value="MBB3022826.1"/>
    <property type="molecule type" value="Genomic_DNA"/>
</dbReference>
<evidence type="ECO:0008006" key="4">
    <source>
        <dbReference type="Google" id="ProtNLM"/>
    </source>
</evidence>
<comment type="caution">
    <text evidence="2">The sequence shown here is derived from an EMBL/GenBank/DDBJ whole genome shotgun (WGS) entry which is preliminary data.</text>
</comment>
<name>A0A839R269_9MICO</name>
<keyword evidence="1" id="KW-1133">Transmembrane helix</keyword>
<feature type="transmembrane region" description="Helical" evidence="1">
    <location>
        <begin position="31"/>
        <end position="56"/>
    </location>
</feature>